<reference evidence="1 2" key="1">
    <citation type="submission" date="2024-04" db="EMBL/GenBank/DDBJ databases">
        <authorList>
            <person name="Fracassetti M."/>
        </authorList>
    </citation>
    <scope>NUCLEOTIDE SEQUENCE [LARGE SCALE GENOMIC DNA]</scope>
</reference>
<keyword evidence="2" id="KW-1185">Reference proteome</keyword>
<dbReference type="EMBL" id="OZ034814">
    <property type="protein sequence ID" value="CAL1361264.1"/>
    <property type="molecule type" value="Genomic_DNA"/>
</dbReference>
<evidence type="ECO:0008006" key="3">
    <source>
        <dbReference type="Google" id="ProtNLM"/>
    </source>
</evidence>
<name>A0AAV2CY92_9ROSI</name>
<protein>
    <recommendedName>
        <fullName evidence="3">RNase H type-1 domain-containing protein</fullName>
    </recommendedName>
</protein>
<organism evidence="1 2">
    <name type="scientific">Linum trigynum</name>
    <dbReference type="NCBI Taxonomy" id="586398"/>
    <lineage>
        <taxon>Eukaryota</taxon>
        <taxon>Viridiplantae</taxon>
        <taxon>Streptophyta</taxon>
        <taxon>Embryophyta</taxon>
        <taxon>Tracheophyta</taxon>
        <taxon>Spermatophyta</taxon>
        <taxon>Magnoliopsida</taxon>
        <taxon>eudicotyledons</taxon>
        <taxon>Gunneridae</taxon>
        <taxon>Pentapetalae</taxon>
        <taxon>rosids</taxon>
        <taxon>fabids</taxon>
        <taxon>Malpighiales</taxon>
        <taxon>Linaceae</taxon>
        <taxon>Linum</taxon>
    </lineage>
</organism>
<proteinExistence type="predicted"/>
<gene>
    <name evidence="1" type="ORF">LTRI10_LOCUS8647</name>
</gene>
<dbReference type="AlphaFoldDB" id="A0AAV2CY92"/>
<dbReference type="Proteomes" id="UP001497516">
    <property type="component" value="Chromosome 10"/>
</dbReference>
<evidence type="ECO:0000313" key="2">
    <source>
        <dbReference type="Proteomes" id="UP001497516"/>
    </source>
</evidence>
<accession>A0AAV2CY92</accession>
<evidence type="ECO:0000313" key="1">
    <source>
        <dbReference type="EMBL" id="CAL1361264.1"/>
    </source>
</evidence>
<sequence length="133" mass="15365">MAACFERHQGKTCMEWVQQVFEDFEESMVEDWCSLLWYFWNERNAHYFNGVKLDEMEIVPRPDMVLQDYQQHQRRGEAVESESSTVAWQKPAAGVVKISTDAGVFPNGGVALGAVGREQEMKFIFAARPQDKR</sequence>